<keyword evidence="2" id="KW-0808">Transferase</keyword>
<sequence>MKSLSSSETSPAADGRVLWHAFPDALWGSREQPRRSGARVRVFNVKYSPNLGDGLLSECLEQALIDCGTAPGTCSVDLAGRTEFGAGAANRAATMRLLDAFPPALRRLAVRAPLAVQSRRVWRPHYRRALDSADCVVIGGGNLITDLDLNFPTKIALVVEEAARRGLPVFIHGCGAAGNWSPRGRALLEKTLRHGAIRRVFVRDERSRQVWNDLAGNAFGLEATLVRDPGLLAAQRYRVQGRRQNDTEGPPVIGLNVTSQLALRYHAEHAPSPQALDAWYIGLARALIARGNRVIVFTNGSPEDRACAQRLQPAFRALGSAVSFAAPGTPEQLVRLIASLDALAAFRMHAVIAAYACGVPFLALAWDPKLDAFVRSVDREDWLCRPVRTSGEAAAVRLREAIRRPVPDEERNRIVAEARAGVAMLQDEIARALLPS</sequence>
<dbReference type="EMBL" id="JALHLG010000040">
    <property type="protein sequence ID" value="MCJ2188612.1"/>
    <property type="molecule type" value="Genomic_DNA"/>
</dbReference>
<dbReference type="Gene3D" id="3.40.50.2000">
    <property type="entry name" value="Glycogen Phosphorylase B"/>
    <property type="match status" value="1"/>
</dbReference>
<dbReference type="RefSeq" id="WP_243923422.1">
    <property type="nucleotide sequence ID" value="NZ_JALHLG010000040.1"/>
</dbReference>
<name>A0ABT0BUB0_9SPHN</name>
<accession>A0ABT0BUB0</accession>
<gene>
    <name evidence="2" type="ORF">MTR66_17550</name>
</gene>
<dbReference type="InterPro" id="IPR007345">
    <property type="entry name" value="Polysacch_pyruvyl_Trfase"/>
</dbReference>
<comment type="caution">
    <text evidence="2">The sequence shown here is derived from an EMBL/GenBank/DDBJ whole genome shotgun (WGS) entry which is preliminary data.</text>
</comment>
<evidence type="ECO:0000259" key="1">
    <source>
        <dbReference type="Pfam" id="PF04230"/>
    </source>
</evidence>
<evidence type="ECO:0000313" key="2">
    <source>
        <dbReference type="EMBL" id="MCJ2188612.1"/>
    </source>
</evidence>
<feature type="domain" description="Polysaccharide pyruvyl transferase" evidence="1">
    <location>
        <begin position="50"/>
        <end position="368"/>
    </location>
</feature>
<evidence type="ECO:0000313" key="3">
    <source>
        <dbReference type="Proteomes" id="UP001202281"/>
    </source>
</evidence>
<dbReference type="GO" id="GO:0016740">
    <property type="term" value="F:transferase activity"/>
    <property type="evidence" value="ECO:0007669"/>
    <property type="project" value="UniProtKB-KW"/>
</dbReference>
<keyword evidence="3" id="KW-1185">Reference proteome</keyword>
<dbReference type="Proteomes" id="UP001202281">
    <property type="component" value="Unassembled WGS sequence"/>
</dbReference>
<proteinExistence type="predicted"/>
<dbReference type="PANTHER" id="PTHR36836">
    <property type="entry name" value="COLANIC ACID BIOSYNTHESIS PROTEIN WCAK"/>
    <property type="match status" value="1"/>
</dbReference>
<reference evidence="2 3" key="1">
    <citation type="submission" date="2022-04" db="EMBL/GenBank/DDBJ databases">
        <title>Identification of a novel bacterium isolated from mangrove sediments.</title>
        <authorList>
            <person name="Pan X."/>
        </authorList>
    </citation>
    <scope>NUCLEOTIDE SEQUENCE [LARGE SCALE GENOMIC DNA]</scope>
    <source>
        <strain evidence="2 3">B2638</strain>
    </source>
</reference>
<dbReference type="PANTHER" id="PTHR36836:SF1">
    <property type="entry name" value="COLANIC ACID BIOSYNTHESIS PROTEIN WCAK"/>
    <property type="match status" value="1"/>
</dbReference>
<organism evidence="2 3">
    <name type="scientific">Novosphingobium beihaiensis</name>
    <dbReference type="NCBI Taxonomy" id="2930389"/>
    <lineage>
        <taxon>Bacteria</taxon>
        <taxon>Pseudomonadati</taxon>
        <taxon>Pseudomonadota</taxon>
        <taxon>Alphaproteobacteria</taxon>
        <taxon>Sphingomonadales</taxon>
        <taxon>Sphingomonadaceae</taxon>
        <taxon>Novosphingobium</taxon>
    </lineage>
</organism>
<protein>
    <submittedName>
        <fullName evidence="2">Polysaccharide pyruvyl transferase family protein</fullName>
    </submittedName>
</protein>
<dbReference type="Pfam" id="PF04230">
    <property type="entry name" value="PS_pyruv_trans"/>
    <property type="match status" value="1"/>
</dbReference>